<evidence type="ECO:0000313" key="1">
    <source>
        <dbReference type="EMBL" id="KNC79110.1"/>
    </source>
</evidence>
<dbReference type="Proteomes" id="UP000054560">
    <property type="component" value="Unassembled WGS sequence"/>
</dbReference>
<proteinExistence type="predicted"/>
<name>A0A0L0FQS4_9EUKA</name>
<dbReference type="EMBL" id="KQ242363">
    <property type="protein sequence ID" value="KNC79110.1"/>
    <property type="molecule type" value="Genomic_DNA"/>
</dbReference>
<gene>
    <name evidence="1" type="ORF">SARC_08477</name>
</gene>
<evidence type="ECO:0000313" key="2">
    <source>
        <dbReference type="Proteomes" id="UP000054560"/>
    </source>
</evidence>
<organism evidence="1 2">
    <name type="scientific">Sphaeroforma arctica JP610</name>
    <dbReference type="NCBI Taxonomy" id="667725"/>
    <lineage>
        <taxon>Eukaryota</taxon>
        <taxon>Ichthyosporea</taxon>
        <taxon>Ichthyophonida</taxon>
        <taxon>Sphaeroforma</taxon>
    </lineage>
</organism>
<protein>
    <submittedName>
        <fullName evidence="1">Uncharacterized protein</fullName>
    </submittedName>
</protein>
<dbReference type="RefSeq" id="XP_014153012.1">
    <property type="nucleotide sequence ID" value="XM_014297537.1"/>
</dbReference>
<dbReference type="GeneID" id="25908981"/>
<sequence length="143" mass="16211">MWPAVPTTAVTVMHQRASTVTLHTSATRPPGYLTVGEGDDLHMTLEKPTVRWYIGNTDSFRLSHNGLYKIAGEPELGTDGDNILIDITSELWSAWYFSGGYIVSSMNDYILVDYSSFDIVKLMVQRKSEVYEDQKWIFTDCAY</sequence>
<reference evidence="1 2" key="1">
    <citation type="submission" date="2011-02" db="EMBL/GenBank/DDBJ databases">
        <title>The Genome Sequence of Sphaeroforma arctica JP610.</title>
        <authorList>
            <consortium name="The Broad Institute Genome Sequencing Platform"/>
            <person name="Russ C."/>
            <person name="Cuomo C."/>
            <person name="Young S.K."/>
            <person name="Zeng Q."/>
            <person name="Gargeya S."/>
            <person name="Alvarado L."/>
            <person name="Berlin A."/>
            <person name="Chapman S.B."/>
            <person name="Chen Z."/>
            <person name="Freedman E."/>
            <person name="Gellesch M."/>
            <person name="Goldberg J."/>
            <person name="Griggs A."/>
            <person name="Gujja S."/>
            <person name="Heilman E."/>
            <person name="Heiman D."/>
            <person name="Howarth C."/>
            <person name="Mehta T."/>
            <person name="Neiman D."/>
            <person name="Pearson M."/>
            <person name="Roberts A."/>
            <person name="Saif S."/>
            <person name="Shea T."/>
            <person name="Shenoy N."/>
            <person name="Sisk P."/>
            <person name="Stolte C."/>
            <person name="Sykes S."/>
            <person name="White J."/>
            <person name="Yandava C."/>
            <person name="Burger G."/>
            <person name="Gray M.W."/>
            <person name="Holland P.W.H."/>
            <person name="King N."/>
            <person name="Lang F.B.F."/>
            <person name="Roger A.J."/>
            <person name="Ruiz-Trillo I."/>
            <person name="Haas B."/>
            <person name="Nusbaum C."/>
            <person name="Birren B."/>
        </authorList>
    </citation>
    <scope>NUCLEOTIDE SEQUENCE [LARGE SCALE GENOMIC DNA]</scope>
    <source>
        <strain evidence="1 2">JP610</strain>
    </source>
</reference>
<accession>A0A0L0FQS4</accession>
<dbReference type="AlphaFoldDB" id="A0A0L0FQS4"/>
<keyword evidence="2" id="KW-1185">Reference proteome</keyword>